<feature type="non-terminal residue" evidence="1">
    <location>
        <position position="1"/>
    </location>
</feature>
<dbReference type="OrthoDB" id="9999981at2759"/>
<evidence type="ECO:0000313" key="3">
    <source>
        <dbReference type="Proteomes" id="UP000663829"/>
    </source>
</evidence>
<sequence length="510" mass="60429">SDYNLICRNIQPEQVISLTICDDNDTPGQSQLFFSHFRIEQFTRLHSLTLIRIELQSLRTIFSDLYKLKQLRSLSFDIETVQYKYPNDTHTLLINNYTQVIPQLNHLHLNNRDVLMSGPLPYLHSLKLEKCSVNELETIFQQTPQLKSLCVCLNMNSLKFKFNIPNNQLIRLNLKIHGYRISIEEIEQFLSQLHYLKHLELITKGWQNLFDGYRWQRITNTFIMFNFKFDAPNILMANTLESFSTPFWLEIKHWFVGYKGNYLFSIPHFAPDHLDISSQPLCIHLTALNHTIIYDGLNKITIREDDTIDKNHYFTHSKELELKCSISLKNLTSTIDLNQIKHLSILSLNDLLGLIPLESTMPQLHELSIKDDVTSDMIEIMKHYQFKQIHKLEISVFSEYNDYVIEELSRIFLYTQYLIYKSPIQSKQTMVRFIDGFKHLSNASFYGDSKFFITEYSFLLNPNSLIKYSQRLTKDNFTCRLYYLKTSHITCSIHWWIDEQVNHFLKIKLF</sequence>
<evidence type="ECO:0008006" key="4">
    <source>
        <dbReference type="Google" id="ProtNLM"/>
    </source>
</evidence>
<protein>
    <recommendedName>
        <fullName evidence="4">F-box domain-containing protein</fullName>
    </recommendedName>
</protein>
<dbReference type="AlphaFoldDB" id="A0A815M971"/>
<organism evidence="1 3">
    <name type="scientific">Didymodactylos carnosus</name>
    <dbReference type="NCBI Taxonomy" id="1234261"/>
    <lineage>
        <taxon>Eukaryota</taxon>
        <taxon>Metazoa</taxon>
        <taxon>Spiralia</taxon>
        <taxon>Gnathifera</taxon>
        <taxon>Rotifera</taxon>
        <taxon>Eurotatoria</taxon>
        <taxon>Bdelloidea</taxon>
        <taxon>Philodinida</taxon>
        <taxon>Philodinidae</taxon>
        <taxon>Didymodactylos</taxon>
    </lineage>
</organism>
<accession>A0A815M971</accession>
<evidence type="ECO:0000313" key="1">
    <source>
        <dbReference type="EMBL" id="CAF1420210.1"/>
    </source>
</evidence>
<gene>
    <name evidence="1" type="ORF">GPM918_LOCUS33704</name>
    <name evidence="2" type="ORF">SRO942_LOCUS34393</name>
</gene>
<name>A0A815M971_9BILA</name>
<dbReference type="Proteomes" id="UP000681722">
    <property type="component" value="Unassembled WGS sequence"/>
</dbReference>
<dbReference type="Gene3D" id="3.80.10.10">
    <property type="entry name" value="Ribonuclease Inhibitor"/>
    <property type="match status" value="1"/>
</dbReference>
<dbReference type="InterPro" id="IPR032675">
    <property type="entry name" value="LRR_dom_sf"/>
</dbReference>
<dbReference type="EMBL" id="CAJNOQ010018154">
    <property type="protein sequence ID" value="CAF1420210.1"/>
    <property type="molecule type" value="Genomic_DNA"/>
</dbReference>
<dbReference type="EMBL" id="CAJOBC010083584">
    <property type="protein sequence ID" value="CAF4303891.1"/>
    <property type="molecule type" value="Genomic_DNA"/>
</dbReference>
<proteinExistence type="predicted"/>
<reference evidence="1" key="1">
    <citation type="submission" date="2021-02" db="EMBL/GenBank/DDBJ databases">
        <authorList>
            <person name="Nowell W R."/>
        </authorList>
    </citation>
    <scope>NUCLEOTIDE SEQUENCE</scope>
</reference>
<dbReference type="Proteomes" id="UP000663829">
    <property type="component" value="Unassembled WGS sequence"/>
</dbReference>
<keyword evidence="3" id="KW-1185">Reference proteome</keyword>
<comment type="caution">
    <text evidence="1">The sequence shown here is derived from an EMBL/GenBank/DDBJ whole genome shotgun (WGS) entry which is preliminary data.</text>
</comment>
<dbReference type="SUPFAM" id="SSF52047">
    <property type="entry name" value="RNI-like"/>
    <property type="match status" value="1"/>
</dbReference>
<evidence type="ECO:0000313" key="2">
    <source>
        <dbReference type="EMBL" id="CAF4303891.1"/>
    </source>
</evidence>